<keyword evidence="3 7" id="KW-1133">Transmembrane helix</keyword>
<evidence type="ECO:0000256" key="2">
    <source>
        <dbReference type="ARBA" id="ARBA00022692"/>
    </source>
</evidence>
<dbReference type="Proteomes" id="UP001054837">
    <property type="component" value="Unassembled WGS sequence"/>
</dbReference>
<feature type="region of interest" description="Disordered" evidence="6">
    <location>
        <begin position="1"/>
        <end position="27"/>
    </location>
</feature>
<evidence type="ECO:0000259" key="8">
    <source>
        <dbReference type="PROSITE" id="PS51225"/>
    </source>
</evidence>
<keyword evidence="4 5" id="KW-0472">Membrane</keyword>
<evidence type="ECO:0000256" key="5">
    <source>
        <dbReference type="PROSITE-ProRule" id="PRU00581"/>
    </source>
</evidence>
<dbReference type="InterPro" id="IPR008253">
    <property type="entry name" value="Marvel"/>
</dbReference>
<feature type="transmembrane region" description="Helical" evidence="7">
    <location>
        <begin position="212"/>
        <end position="232"/>
    </location>
</feature>
<feature type="domain" description="MARVEL" evidence="8">
    <location>
        <begin position="93"/>
        <end position="238"/>
    </location>
</feature>
<evidence type="ECO:0000256" key="4">
    <source>
        <dbReference type="ARBA" id="ARBA00023136"/>
    </source>
</evidence>
<evidence type="ECO:0000256" key="3">
    <source>
        <dbReference type="ARBA" id="ARBA00022989"/>
    </source>
</evidence>
<evidence type="ECO:0000313" key="10">
    <source>
        <dbReference type="Proteomes" id="UP001054837"/>
    </source>
</evidence>
<dbReference type="PROSITE" id="PS51225">
    <property type="entry name" value="MARVEL"/>
    <property type="match status" value="1"/>
</dbReference>
<organism evidence="9 10">
    <name type="scientific">Caerostris darwini</name>
    <dbReference type="NCBI Taxonomy" id="1538125"/>
    <lineage>
        <taxon>Eukaryota</taxon>
        <taxon>Metazoa</taxon>
        <taxon>Ecdysozoa</taxon>
        <taxon>Arthropoda</taxon>
        <taxon>Chelicerata</taxon>
        <taxon>Arachnida</taxon>
        <taxon>Araneae</taxon>
        <taxon>Araneomorphae</taxon>
        <taxon>Entelegynae</taxon>
        <taxon>Araneoidea</taxon>
        <taxon>Araneidae</taxon>
        <taxon>Caerostris</taxon>
    </lineage>
</organism>
<feature type="transmembrane region" description="Helical" evidence="7">
    <location>
        <begin position="173"/>
        <end position="192"/>
    </location>
</feature>
<keyword evidence="10" id="KW-1185">Reference proteome</keyword>
<protein>
    <recommendedName>
        <fullName evidence="8">MARVEL domain-containing protein</fullName>
    </recommendedName>
</protein>
<comment type="caution">
    <text evidence="9">The sequence shown here is derived from an EMBL/GenBank/DDBJ whole genome shotgun (WGS) entry which is preliminary data.</text>
</comment>
<keyword evidence="2 5" id="KW-0812">Transmembrane</keyword>
<name>A0AAV4MJZ0_9ARAC</name>
<gene>
    <name evidence="9" type="ORF">CDAR_210571</name>
</gene>
<evidence type="ECO:0000256" key="1">
    <source>
        <dbReference type="ARBA" id="ARBA00004141"/>
    </source>
</evidence>
<evidence type="ECO:0000313" key="9">
    <source>
        <dbReference type="EMBL" id="GIX72653.1"/>
    </source>
</evidence>
<dbReference type="GO" id="GO:0016020">
    <property type="term" value="C:membrane"/>
    <property type="evidence" value="ECO:0007669"/>
    <property type="project" value="UniProtKB-SubCell"/>
</dbReference>
<accession>A0AAV4MJZ0</accession>
<dbReference type="AlphaFoldDB" id="A0AAV4MJZ0"/>
<sequence>MEGNELNVFSQSHPLENEKEDNPGDNISRYNKSGFRHFVEESTLRNVSLDELEELSEPGCPSGIHGNIRRTPSSVSSEQAIQFGIIFEWHSSYFTKAEGILRLILLSCSMVSLGCVSSAGSIEADVLLMPFSSCVRAHIFVTVLAILISLAFFVLSVSAVIESLPLHWGAIDAALHGSLCALLLFSSAMLLHAEHLVHKHEPLITDWDKVQLSLGAVFGFFSTISSLFIAIIRSCAGKNPDVTDDIVLTSLRVTS</sequence>
<proteinExistence type="predicted"/>
<dbReference type="EMBL" id="BPLQ01000549">
    <property type="protein sequence ID" value="GIX72653.1"/>
    <property type="molecule type" value="Genomic_DNA"/>
</dbReference>
<feature type="transmembrane region" description="Helical" evidence="7">
    <location>
        <begin position="139"/>
        <end position="161"/>
    </location>
</feature>
<evidence type="ECO:0000256" key="6">
    <source>
        <dbReference type="SAM" id="MobiDB-lite"/>
    </source>
</evidence>
<reference evidence="9 10" key="1">
    <citation type="submission" date="2021-06" db="EMBL/GenBank/DDBJ databases">
        <title>Caerostris darwini draft genome.</title>
        <authorList>
            <person name="Kono N."/>
            <person name="Arakawa K."/>
        </authorList>
    </citation>
    <scope>NUCLEOTIDE SEQUENCE [LARGE SCALE GENOMIC DNA]</scope>
</reference>
<comment type="subcellular location">
    <subcellularLocation>
        <location evidence="1">Membrane</location>
        <topology evidence="1">Multi-pass membrane protein</topology>
    </subcellularLocation>
</comment>
<evidence type="ECO:0000256" key="7">
    <source>
        <dbReference type="SAM" id="Phobius"/>
    </source>
</evidence>